<protein>
    <submittedName>
        <fullName evidence="2">Uncharacterized protein</fullName>
    </submittedName>
</protein>
<accession>A0A9W7LCI0</accession>
<feature type="region of interest" description="Disordered" evidence="1">
    <location>
        <begin position="347"/>
        <end position="387"/>
    </location>
</feature>
<name>A0A9W7LCI0_9STRA</name>
<evidence type="ECO:0000313" key="2">
    <source>
        <dbReference type="EMBL" id="GMI44666.1"/>
    </source>
</evidence>
<feature type="compositionally biased region" description="Basic and acidic residues" evidence="1">
    <location>
        <begin position="347"/>
        <end position="370"/>
    </location>
</feature>
<gene>
    <name evidence="2" type="ORF">TrCOL_g8690</name>
</gene>
<sequence length="387" mass="43357">MTPPKAIDPSTAKLETLDVKVESLNVSSDVKNEIQDVENGLAAHKQEEAIKVREEARSLICLTQRLNMLINALPPSYNRFRSLKLYESKVPFVHEVTLRRSGEGFLVEFWKGIDQSEGKEKMGYITSAYGCSHPCGKKGKGGKNNDEEPNLELDSAVASAEDIIKNARKIKYGCSCLCFPRFRGLAVSDGHRGVGLTSVMFWTYFTLIHKLLEGMPVTEGTKISTGRMRKPVLCSVLKDRWNFVPKSSRFEVHMLPSEESGGKGVRVTGQDIGRIRSCFSNNYCKSQDITIVPYDSSQLEGSKIVYVETEYEAEWISLVKMLKEKFPSFDDTGTWWGGLGEESKLAMEEEKTRRKEEDLPTCQEKQDAAKAVKGTAFEAGRPPLQEC</sequence>
<dbReference type="AlphaFoldDB" id="A0A9W7LCI0"/>
<proteinExistence type="predicted"/>
<keyword evidence="3" id="KW-1185">Reference proteome</keyword>
<dbReference type="Proteomes" id="UP001165065">
    <property type="component" value="Unassembled WGS sequence"/>
</dbReference>
<organism evidence="2 3">
    <name type="scientific">Triparma columacea</name>
    <dbReference type="NCBI Taxonomy" id="722753"/>
    <lineage>
        <taxon>Eukaryota</taxon>
        <taxon>Sar</taxon>
        <taxon>Stramenopiles</taxon>
        <taxon>Ochrophyta</taxon>
        <taxon>Bolidophyceae</taxon>
        <taxon>Parmales</taxon>
        <taxon>Triparmaceae</taxon>
        <taxon>Triparma</taxon>
    </lineage>
</organism>
<dbReference type="EMBL" id="BRYA01001489">
    <property type="protein sequence ID" value="GMI44666.1"/>
    <property type="molecule type" value="Genomic_DNA"/>
</dbReference>
<evidence type="ECO:0000313" key="3">
    <source>
        <dbReference type="Proteomes" id="UP001165065"/>
    </source>
</evidence>
<reference evidence="3" key="1">
    <citation type="journal article" date="2023" name="Commun. Biol.">
        <title>Genome analysis of Parmales, the sister group of diatoms, reveals the evolutionary specialization of diatoms from phago-mixotrophs to photoautotrophs.</title>
        <authorList>
            <person name="Ban H."/>
            <person name="Sato S."/>
            <person name="Yoshikawa S."/>
            <person name="Yamada K."/>
            <person name="Nakamura Y."/>
            <person name="Ichinomiya M."/>
            <person name="Sato N."/>
            <person name="Blanc-Mathieu R."/>
            <person name="Endo H."/>
            <person name="Kuwata A."/>
            <person name="Ogata H."/>
        </authorList>
    </citation>
    <scope>NUCLEOTIDE SEQUENCE [LARGE SCALE GENOMIC DNA]</scope>
</reference>
<evidence type="ECO:0000256" key="1">
    <source>
        <dbReference type="SAM" id="MobiDB-lite"/>
    </source>
</evidence>
<dbReference type="OrthoDB" id="10345033at2759"/>
<comment type="caution">
    <text evidence="2">The sequence shown here is derived from an EMBL/GenBank/DDBJ whole genome shotgun (WGS) entry which is preliminary data.</text>
</comment>